<name>A0A031LKF5_9CREN</name>
<comment type="caution">
    <text evidence="1">The sequence shown here is derived from an EMBL/GenBank/DDBJ whole genome shotgun (WGS) entry which is preliminary data.</text>
</comment>
<protein>
    <submittedName>
        <fullName evidence="1">Uncharacterized protein</fullName>
    </submittedName>
</protein>
<dbReference type="STRING" id="1160895.CM19_10825"/>
<organism evidence="1 2">
    <name type="scientific">Candidatus Acidianus copahuensis</name>
    <dbReference type="NCBI Taxonomy" id="1160895"/>
    <lineage>
        <taxon>Archaea</taxon>
        <taxon>Thermoproteota</taxon>
        <taxon>Thermoprotei</taxon>
        <taxon>Sulfolobales</taxon>
        <taxon>Sulfolobaceae</taxon>
        <taxon>Acidianus</taxon>
    </lineage>
</organism>
<dbReference type="AlphaFoldDB" id="A0A031LKF5"/>
<accession>A0A031LKF5</accession>
<evidence type="ECO:0000313" key="2">
    <source>
        <dbReference type="Proteomes" id="UP000024332"/>
    </source>
</evidence>
<dbReference type="EMBL" id="JFZT01000057">
    <property type="protein sequence ID" value="EZQ01970.1"/>
    <property type="molecule type" value="Genomic_DNA"/>
</dbReference>
<sequence length="119" mass="13791">MLALEEIYIAPRKINEIKVKEINVNELVNNGLIKEEEGFLYLTDKGIRRLMELRGIMDELQRIYMSIASGKEIKQSEVRNIEQLILDGYIIIDDDKVTLTFEGIKLVAQRIAEKMTRGH</sequence>
<dbReference type="Proteomes" id="UP000024332">
    <property type="component" value="Unassembled WGS sequence"/>
</dbReference>
<proteinExistence type="predicted"/>
<keyword evidence="2" id="KW-1185">Reference proteome</keyword>
<evidence type="ECO:0000313" key="1">
    <source>
        <dbReference type="EMBL" id="EZQ01970.1"/>
    </source>
</evidence>
<reference evidence="1 2" key="1">
    <citation type="submission" date="2014-03" db="EMBL/GenBank/DDBJ databases">
        <title>Draft genome sequence of the novel thermoacidophilic archaea Acidianus copahuensis ALE1 strain, isolated from Copahue volcanic area in Neuquen Argentina.</title>
        <authorList>
            <person name="Urbieta M.S."/>
            <person name="Rascovan N."/>
            <person name="Castro C."/>
            <person name="Revale S."/>
            <person name="Giaveno M.A."/>
            <person name="Vazquez M.P."/>
            <person name="Donati E.R."/>
        </authorList>
    </citation>
    <scope>NUCLEOTIDE SEQUENCE [LARGE SCALE GENOMIC DNA]</scope>
    <source>
        <strain evidence="1 2">ALE1</strain>
    </source>
</reference>
<gene>
    <name evidence="1" type="ORF">CM19_10825</name>
</gene>